<organism evidence="2 3">
    <name type="scientific">Scleroderma citrinum Foug A</name>
    <dbReference type="NCBI Taxonomy" id="1036808"/>
    <lineage>
        <taxon>Eukaryota</taxon>
        <taxon>Fungi</taxon>
        <taxon>Dikarya</taxon>
        <taxon>Basidiomycota</taxon>
        <taxon>Agaricomycotina</taxon>
        <taxon>Agaricomycetes</taxon>
        <taxon>Agaricomycetidae</taxon>
        <taxon>Boletales</taxon>
        <taxon>Sclerodermatineae</taxon>
        <taxon>Sclerodermataceae</taxon>
        <taxon>Scleroderma</taxon>
    </lineage>
</organism>
<dbReference type="EMBL" id="KN822073">
    <property type="protein sequence ID" value="KIM59496.1"/>
    <property type="molecule type" value="Genomic_DNA"/>
</dbReference>
<name>A0A0C3DU56_9AGAM</name>
<accession>A0A0C3DU56</accession>
<gene>
    <name evidence="2" type="ORF">SCLCIDRAFT_126067</name>
</gene>
<evidence type="ECO:0000313" key="2">
    <source>
        <dbReference type="EMBL" id="KIM59496.1"/>
    </source>
</evidence>
<proteinExistence type="predicted"/>
<reference evidence="2 3" key="1">
    <citation type="submission" date="2014-04" db="EMBL/GenBank/DDBJ databases">
        <authorList>
            <consortium name="DOE Joint Genome Institute"/>
            <person name="Kuo A."/>
            <person name="Kohler A."/>
            <person name="Nagy L.G."/>
            <person name="Floudas D."/>
            <person name="Copeland A."/>
            <person name="Barry K.W."/>
            <person name="Cichocki N."/>
            <person name="Veneault-Fourrey C."/>
            <person name="LaButti K."/>
            <person name="Lindquist E.A."/>
            <person name="Lipzen A."/>
            <person name="Lundell T."/>
            <person name="Morin E."/>
            <person name="Murat C."/>
            <person name="Sun H."/>
            <person name="Tunlid A."/>
            <person name="Henrissat B."/>
            <person name="Grigoriev I.V."/>
            <person name="Hibbett D.S."/>
            <person name="Martin F."/>
            <person name="Nordberg H.P."/>
            <person name="Cantor M.N."/>
            <person name="Hua S.X."/>
        </authorList>
    </citation>
    <scope>NUCLEOTIDE SEQUENCE [LARGE SCALE GENOMIC DNA]</scope>
    <source>
        <strain evidence="2 3">Foug A</strain>
    </source>
</reference>
<feature type="region of interest" description="Disordered" evidence="1">
    <location>
        <begin position="220"/>
        <end position="261"/>
    </location>
</feature>
<dbReference type="STRING" id="1036808.A0A0C3DU56"/>
<sequence length="293" mass="32898">NRKFNNMIMHLNFTSYDLHRETEALNPCSSNHNIMMLVSKDTPSDHLYCYAHVLGIFHANVIYTGPGSMDYLPQHVEFLWVWWFDLQHPALSWEDSTLDKGGFLPMYQPHACGFVDPDDVLRCCHLIPSFVDGRLQSDGIALSHEVTDGDVWRSYYVNRFIDHDMMMRYHLGLGVGHMYGYKCMGTPTGTSQHDSEGAAMAVNVGICIDPHVLDVREGDQVAAHESDLEESGPKDLDSSWSSKSSSVSDLDVHSNSDESVTSDVGSVNFEAVMYYDSAEGSEGLDDSEDMYKF</sequence>
<feature type="non-terminal residue" evidence="2">
    <location>
        <position position="1"/>
    </location>
</feature>
<feature type="compositionally biased region" description="Low complexity" evidence="1">
    <location>
        <begin position="238"/>
        <end position="249"/>
    </location>
</feature>
<keyword evidence="3" id="KW-1185">Reference proteome</keyword>
<dbReference type="AlphaFoldDB" id="A0A0C3DU56"/>
<dbReference type="HOGENOM" id="CLU_002498_6_0_1"/>
<protein>
    <submittedName>
        <fullName evidence="2">Uncharacterized protein</fullName>
    </submittedName>
</protein>
<dbReference type="InParanoid" id="A0A0C3DU56"/>
<evidence type="ECO:0000313" key="3">
    <source>
        <dbReference type="Proteomes" id="UP000053989"/>
    </source>
</evidence>
<dbReference type="OrthoDB" id="3183767at2759"/>
<feature type="compositionally biased region" description="Basic and acidic residues" evidence="1">
    <location>
        <begin position="220"/>
        <end position="237"/>
    </location>
</feature>
<reference evidence="3" key="2">
    <citation type="submission" date="2015-01" db="EMBL/GenBank/DDBJ databases">
        <title>Evolutionary Origins and Diversification of the Mycorrhizal Mutualists.</title>
        <authorList>
            <consortium name="DOE Joint Genome Institute"/>
            <consortium name="Mycorrhizal Genomics Consortium"/>
            <person name="Kohler A."/>
            <person name="Kuo A."/>
            <person name="Nagy L.G."/>
            <person name="Floudas D."/>
            <person name="Copeland A."/>
            <person name="Barry K.W."/>
            <person name="Cichocki N."/>
            <person name="Veneault-Fourrey C."/>
            <person name="LaButti K."/>
            <person name="Lindquist E.A."/>
            <person name="Lipzen A."/>
            <person name="Lundell T."/>
            <person name="Morin E."/>
            <person name="Murat C."/>
            <person name="Riley R."/>
            <person name="Ohm R."/>
            <person name="Sun H."/>
            <person name="Tunlid A."/>
            <person name="Henrissat B."/>
            <person name="Grigoriev I.V."/>
            <person name="Hibbett D.S."/>
            <person name="Martin F."/>
        </authorList>
    </citation>
    <scope>NUCLEOTIDE SEQUENCE [LARGE SCALE GENOMIC DNA]</scope>
    <source>
        <strain evidence="3">Foug A</strain>
    </source>
</reference>
<dbReference type="Proteomes" id="UP000053989">
    <property type="component" value="Unassembled WGS sequence"/>
</dbReference>
<evidence type="ECO:0000256" key="1">
    <source>
        <dbReference type="SAM" id="MobiDB-lite"/>
    </source>
</evidence>